<dbReference type="Proteomes" id="UP001165663">
    <property type="component" value="Unassembled WGS sequence"/>
</dbReference>
<dbReference type="PANTHER" id="PTHR30055">
    <property type="entry name" value="HTH-TYPE TRANSCRIPTIONAL REGULATOR RUTR"/>
    <property type="match status" value="1"/>
</dbReference>
<dbReference type="Gene3D" id="1.10.357.10">
    <property type="entry name" value="Tetracycline Repressor, domain 2"/>
    <property type="match status" value="1"/>
</dbReference>
<dbReference type="InterPro" id="IPR001647">
    <property type="entry name" value="HTH_TetR"/>
</dbReference>
<keyword evidence="6" id="KW-1185">Reference proteome</keyword>
<evidence type="ECO:0000259" key="3">
    <source>
        <dbReference type="PROSITE" id="PS50977"/>
    </source>
</evidence>
<dbReference type="InterPro" id="IPR050109">
    <property type="entry name" value="HTH-type_TetR-like_transc_reg"/>
</dbReference>
<dbReference type="Pfam" id="PF00440">
    <property type="entry name" value="TetR_N"/>
    <property type="match status" value="1"/>
</dbReference>
<dbReference type="PANTHER" id="PTHR30055:SF226">
    <property type="entry name" value="HTH-TYPE TRANSCRIPTIONAL REGULATOR PKSA"/>
    <property type="match status" value="1"/>
</dbReference>
<sequence>MALILAASERVFHEKGYLAATTDEIAAEAGVARSVLYRHFANKADLFRRSVLLPFVEFLRDYGRAWRSQLESPWPDERLMQTMVGLFYDSFETHRDTILTIAIAADDIDAETNAYLETELDEFFATMLMISENEIHRRPWMSLDGLDLTIRLTLGSVAAAVVLSRLFMPHGTARPSRDQVVDHIARMTLWGLRMRDPDEVAQG</sequence>
<dbReference type="InterPro" id="IPR009057">
    <property type="entry name" value="Homeodomain-like_sf"/>
</dbReference>
<dbReference type="GO" id="GO:0000976">
    <property type="term" value="F:transcription cis-regulatory region binding"/>
    <property type="evidence" value="ECO:0007669"/>
    <property type="project" value="TreeGrafter"/>
</dbReference>
<dbReference type="Proteomes" id="UP001064782">
    <property type="component" value="Unassembled WGS sequence"/>
</dbReference>
<accession>A0A9P3UVG1</accession>
<evidence type="ECO:0000313" key="4">
    <source>
        <dbReference type="EMBL" id="GLB80845.1"/>
    </source>
</evidence>
<evidence type="ECO:0000313" key="6">
    <source>
        <dbReference type="Proteomes" id="UP001064782"/>
    </source>
</evidence>
<organism evidence="5 6">
    <name type="scientific">Mycobacterium kiyosense</name>
    <dbReference type="NCBI Taxonomy" id="2871094"/>
    <lineage>
        <taxon>Bacteria</taxon>
        <taxon>Bacillati</taxon>
        <taxon>Actinomycetota</taxon>
        <taxon>Actinomycetes</taxon>
        <taxon>Mycobacteriales</taxon>
        <taxon>Mycobacteriaceae</taxon>
        <taxon>Mycobacterium</taxon>
    </lineage>
</organism>
<dbReference type="AlphaFoldDB" id="A0A9P3UVG1"/>
<reference evidence="5" key="1">
    <citation type="submission" date="2022-08" db="EMBL/GenBank/DDBJ databases">
        <title>Mycobacterium kiyosense sp. nov., scotochromogenic slow-glowing species isolated from respiratory specimens.</title>
        <authorList>
            <person name="Fukano H."/>
            <person name="Kazumi Y."/>
            <person name="Sakagami N."/>
            <person name="Ato M."/>
            <person name="Mitarai S."/>
            <person name="Hoshino Y."/>
        </authorList>
    </citation>
    <scope>NUCLEOTIDE SEQUENCE</scope>
    <source>
        <strain evidence="5">1413</strain>
        <strain evidence="4">SRL2020-028</strain>
    </source>
</reference>
<evidence type="ECO:0000256" key="2">
    <source>
        <dbReference type="PROSITE-ProRule" id="PRU00335"/>
    </source>
</evidence>
<protein>
    <recommendedName>
        <fullName evidence="3">HTH tetR-type domain-containing protein</fullName>
    </recommendedName>
</protein>
<name>A0A9P3UVG1_9MYCO</name>
<feature type="DNA-binding region" description="H-T-H motif" evidence="2">
    <location>
        <begin position="21"/>
        <end position="40"/>
    </location>
</feature>
<dbReference type="EMBL" id="BRZI01000002">
    <property type="protein sequence ID" value="GLD28649.1"/>
    <property type="molecule type" value="Genomic_DNA"/>
</dbReference>
<evidence type="ECO:0000256" key="1">
    <source>
        <dbReference type="ARBA" id="ARBA00023125"/>
    </source>
</evidence>
<comment type="caution">
    <text evidence="5">The sequence shown here is derived from an EMBL/GenBank/DDBJ whole genome shotgun (WGS) entry which is preliminary data.</text>
</comment>
<keyword evidence="1 2" id="KW-0238">DNA-binding</keyword>
<dbReference type="PROSITE" id="PS50977">
    <property type="entry name" value="HTH_TETR_2"/>
    <property type="match status" value="1"/>
</dbReference>
<gene>
    <name evidence="5" type="ORF">Mkiyose1413_05320</name>
    <name evidence="4" type="ORF">SRL2020028_01010</name>
</gene>
<dbReference type="EMBL" id="BRXE01000001">
    <property type="protein sequence ID" value="GLB80845.1"/>
    <property type="molecule type" value="Genomic_DNA"/>
</dbReference>
<feature type="domain" description="HTH tetR-type" evidence="3">
    <location>
        <begin position="1"/>
        <end position="58"/>
    </location>
</feature>
<evidence type="ECO:0000313" key="5">
    <source>
        <dbReference type="EMBL" id="GLD28649.1"/>
    </source>
</evidence>
<dbReference type="PRINTS" id="PR00455">
    <property type="entry name" value="HTHTETR"/>
</dbReference>
<proteinExistence type="predicted"/>
<dbReference type="GO" id="GO:0003700">
    <property type="term" value="F:DNA-binding transcription factor activity"/>
    <property type="evidence" value="ECO:0007669"/>
    <property type="project" value="TreeGrafter"/>
</dbReference>
<dbReference type="SUPFAM" id="SSF46689">
    <property type="entry name" value="Homeodomain-like"/>
    <property type="match status" value="1"/>
</dbReference>